<dbReference type="GO" id="GO:0004519">
    <property type="term" value="F:endonuclease activity"/>
    <property type="evidence" value="ECO:0007669"/>
    <property type="project" value="UniProtKB-KW"/>
</dbReference>
<dbReference type="EMBL" id="MK072388">
    <property type="protein sequence ID" value="AYV83372.1"/>
    <property type="molecule type" value="Genomic_DNA"/>
</dbReference>
<keyword evidence="1" id="KW-0255">Endonuclease</keyword>
<gene>
    <name evidence="1" type="ORF">Hyperionvirus6_53</name>
</gene>
<reference evidence="1" key="1">
    <citation type="submission" date="2018-10" db="EMBL/GenBank/DDBJ databases">
        <title>Hidden diversity of soil giant viruses.</title>
        <authorList>
            <person name="Schulz F."/>
            <person name="Alteio L."/>
            <person name="Goudeau D."/>
            <person name="Ryan E.M."/>
            <person name="Malmstrom R.R."/>
            <person name="Blanchard J."/>
            <person name="Woyke T."/>
        </authorList>
    </citation>
    <scope>NUCLEOTIDE SEQUENCE</scope>
    <source>
        <strain evidence="1">HYV1</strain>
    </source>
</reference>
<proteinExistence type="predicted"/>
<protein>
    <submittedName>
        <fullName evidence="1">Putative endonuclease</fullName>
    </submittedName>
</protein>
<evidence type="ECO:0000313" key="1">
    <source>
        <dbReference type="EMBL" id="AYV83372.1"/>
    </source>
</evidence>
<keyword evidence="1" id="KW-0378">Hydrolase</keyword>
<accession>A0A3G5A8G2</accession>
<sequence length="340" mass="39622">MNQLYVILFDSGNYYVSVTTTPKEVILNEFVDDGTDEKQQNEWLSDKEPVEIVEYYPLKSMSEIDQKVILYMAMYGVDKVRGGSFTDSTFDKKQLAMIDKMIANNVTFCKKCKLPDHNTKDCKEAKIDKKTSFDKLDYNMIRIINETDNLSTLIRNFGVTESGAWTTLLFWNFNTFSKYLAIKGNQHTYMPMRSLHNISNIIFEYQPDRVYTELNLEYLINLKQIYIKLTHDETYYAESNKVSEKNTNLTALHNKLQTDMEIKMDIAHIGKYLIKAPVPSSSATKLRKPIEITLEGNKIMYMDSHSRYFRCIEIVTNNKVDIIIIDGIDMKYILKKSLCF</sequence>
<organism evidence="1">
    <name type="scientific">Hyperionvirus sp</name>
    <dbReference type="NCBI Taxonomy" id="2487770"/>
    <lineage>
        <taxon>Viruses</taxon>
        <taxon>Varidnaviria</taxon>
        <taxon>Bamfordvirae</taxon>
        <taxon>Nucleocytoviricota</taxon>
        <taxon>Megaviricetes</taxon>
        <taxon>Imitervirales</taxon>
        <taxon>Mimiviridae</taxon>
        <taxon>Klosneuvirinae</taxon>
    </lineage>
</organism>
<keyword evidence="1" id="KW-0540">Nuclease</keyword>
<name>A0A3G5A8G2_9VIRU</name>